<sequence length="310" mass="34103">MSDLIAGRSCPLDYQYRPEDIAAAPEAFFCDVLYVVGGLYGNPFALKAVEELVAREPGARVVFNGDFHWFDAEDHWFNWIQEGVGAFDALAGNVEKELARDAADAGCGCAYPEKVDQALVERSNRIHQKLKEQMPKDEALLDSLKALPSFMKVEVGGRTLALVHGDPASLAGWGLDREGIDEPEREASIRSWLQAAKVDAFASSHTCQPVSRRYPEGVIINNGAAGMPNFNDGLYGVVTRIAAQPGPVKSLYSTSYQGLIYEALPLHYDASAWQEWFLNYWPEGSDAWASYWSRIHKGTSLSLKDAAPLG</sequence>
<proteinExistence type="predicted"/>
<accession>A0A1I1E111</accession>
<organism evidence="1 2">
    <name type="scientific">Marinospirillum celere</name>
    <dbReference type="NCBI Taxonomy" id="1122252"/>
    <lineage>
        <taxon>Bacteria</taxon>
        <taxon>Pseudomonadati</taxon>
        <taxon>Pseudomonadota</taxon>
        <taxon>Gammaproteobacteria</taxon>
        <taxon>Oceanospirillales</taxon>
        <taxon>Oceanospirillaceae</taxon>
        <taxon>Marinospirillum</taxon>
    </lineage>
</organism>
<evidence type="ECO:0000313" key="2">
    <source>
        <dbReference type="Proteomes" id="UP000199058"/>
    </source>
</evidence>
<dbReference type="Gene3D" id="3.60.21.10">
    <property type="match status" value="1"/>
</dbReference>
<dbReference type="InterPro" id="IPR029052">
    <property type="entry name" value="Metallo-depent_PP-like"/>
</dbReference>
<protein>
    <recommendedName>
        <fullName evidence="3">Calcineurin-like phosphoesterase superfamily domain-containing protein</fullName>
    </recommendedName>
</protein>
<dbReference type="AlphaFoldDB" id="A0A1I1E111"/>
<dbReference type="STRING" id="1122252.SAMN05660443_0118"/>
<dbReference type="EMBL" id="FOLH01000001">
    <property type="protein sequence ID" value="SFB78660.1"/>
    <property type="molecule type" value="Genomic_DNA"/>
</dbReference>
<evidence type="ECO:0000313" key="1">
    <source>
        <dbReference type="EMBL" id="SFB78660.1"/>
    </source>
</evidence>
<name>A0A1I1E111_9GAMM</name>
<gene>
    <name evidence="1" type="ORF">SAMN05660443_0118</name>
</gene>
<dbReference type="OrthoDB" id="6953533at2"/>
<reference evidence="1 2" key="1">
    <citation type="submission" date="2016-10" db="EMBL/GenBank/DDBJ databases">
        <authorList>
            <person name="de Groot N.N."/>
        </authorList>
    </citation>
    <scope>NUCLEOTIDE SEQUENCE [LARGE SCALE GENOMIC DNA]</scope>
    <source>
        <strain evidence="1 2">DSM 18438</strain>
    </source>
</reference>
<evidence type="ECO:0008006" key="3">
    <source>
        <dbReference type="Google" id="ProtNLM"/>
    </source>
</evidence>
<dbReference type="Proteomes" id="UP000199058">
    <property type="component" value="Unassembled WGS sequence"/>
</dbReference>
<dbReference type="RefSeq" id="WP_091957677.1">
    <property type="nucleotide sequence ID" value="NZ_FOLH01000001.1"/>
</dbReference>
<keyword evidence="2" id="KW-1185">Reference proteome</keyword>
<dbReference type="SUPFAM" id="SSF56300">
    <property type="entry name" value="Metallo-dependent phosphatases"/>
    <property type="match status" value="1"/>
</dbReference>